<protein>
    <submittedName>
        <fullName evidence="1">RimK-related lysine biosynthesis protein, Probable-dependent amine/thiol ligase family Amino-group</fullName>
    </submittedName>
</protein>
<reference evidence="1" key="1">
    <citation type="journal article" date="2021" name="Proc. Natl. Acad. Sci. U.S.A.">
        <title>A Catalog of Tens of Thousands of Viruses from Human Metagenomes Reveals Hidden Associations with Chronic Diseases.</title>
        <authorList>
            <person name="Tisza M.J."/>
            <person name="Buck C.B."/>
        </authorList>
    </citation>
    <scope>NUCLEOTIDE SEQUENCE</scope>
    <source>
        <strain evidence="1">Ct4uh47</strain>
    </source>
</reference>
<keyword evidence="1" id="KW-0436">Ligase</keyword>
<dbReference type="EMBL" id="BK016203">
    <property type="protein sequence ID" value="DAG02107.1"/>
    <property type="molecule type" value="Genomic_DNA"/>
</dbReference>
<evidence type="ECO:0000313" key="1">
    <source>
        <dbReference type="EMBL" id="DAG02107.1"/>
    </source>
</evidence>
<proteinExistence type="predicted"/>
<accession>A0A8S5V665</accession>
<name>A0A8S5V665_9CAUD</name>
<dbReference type="GO" id="GO:0016874">
    <property type="term" value="F:ligase activity"/>
    <property type="evidence" value="ECO:0007669"/>
    <property type="project" value="UniProtKB-KW"/>
</dbReference>
<sequence>MLDVGMCWCSECRRWVPEKKMHYDGLMRVCDWCLSGVSGPATLVQDVHHEQTACIYCGSYDTVEQAPKWRWFKCGACGATFRL</sequence>
<organism evidence="1">
    <name type="scientific">Myoviridae sp. ct4uh47</name>
    <dbReference type="NCBI Taxonomy" id="2825032"/>
    <lineage>
        <taxon>Viruses</taxon>
        <taxon>Duplodnaviria</taxon>
        <taxon>Heunggongvirae</taxon>
        <taxon>Uroviricota</taxon>
        <taxon>Caudoviricetes</taxon>
    </lineage>
</organism>